<reference evidence="2 3" key="1">
    <citation type="submission" date="2018-03" db="EMBL/GenBank/DDBJ databases">
        <title>Whole genome sequencing of Histamine producing bacteria.</title>
        <authorList>
            <person name="Butler K."/>
        </authorList>
    </citation>
    <scope>NUCLEOTIDE SEQUENCE [LARGE SCALE GENOMIC DNA]</scope>
    <source>
        <strain evidence="2 3">DSM 19138</strain>
    </source>
</reference>
<accession>A0A2T3NGC4</accession>
<evidence type="ECO:0000313" key="2">
    <source>
        <dbReference type="EMBL" id="PSW13602.1"/>
    </source>
</evidence>
<feature type="signal peptide" evidence="1">
    <location>
        <begin position="1"/>
        <end position="19"/>
    </location>
</feature>
<feature type="chain" id="PRO_5015407443" evidence="1">
    <location>
        <begin position="20"/>
        <end position="66"/>
    </location>
</feature>
<keyword evidence="1" id="KW-0732">Signal</keyword>
<name>A0A2T3NGC4_9GAMM</name>
<evidence type="ECO:0000313" key="3">
    <source>
        <dbReference type="Proteomes" id="UP000241346"/>
    </source>
</evidence>
<dbReference type="AlphaFoldDB" id="A0A2T3NGC4"/>
<sequence length="66" mass="6958">MKKLIGLLGIMLFSVSVQAGGSGSGGIPSPPCVIDGKLIHKHVLITECNEMKKQASEKKDKASSTY</sequence>
<evidence type="ECO:0000256" key="1">
    <source>
        <dbReference type="SAM" id="SignalP"/>
    </source>
</evidence>
<proteinExistence type="predicted"/>
<dbReference type="OrthoDB" id="5829870at2"/>
<dbReference type="RefSeq" id="WP_107298424.1">
    <property type="nucleotide sequence ID" value="NZ_PYMB01000003.1"/>
</dbReference>
<organism evidence="2 3">
    <name type="scientific">Photobacterium rosenbergii</name>
    <dbReference type="NCBI Taxonomy" id="294936"/>
    <lineage>
        <taxon>Bacteria</taxon>
        <taxon>Pseudomonadati</taxon>
        <taxon>Pseudomonadota</taxon>
        <taxon>Gammaproteobacteria</taxon>
        <taxon>Vibrionales</taxon>
        <taxon>Vibrionaceae</taxon>
        <taxon>Photobacterium</taxon>
    </lineage>
</organism>
<comment type="caution">
    <text evidence="2">The sequence shown here is derived from an EMBL/GenBank/DDBJ whole genome shotgun (WGS) entry which is preliminary data.</text>
</comment>
<dbReference type="EMBL" id="PYMB01000003">
    <property type="protein sequence ID" value="PSW13602.1"/>
    <property type="molecule type" value="Genomic_DNA"/>
</dbReference>
<gene>
    <name evidence="2" type="ORF">C9J01_12330</name>
</gene>
<protein>
    <submittedName>
        <fullName evidence="2">Uncharacterized protein</fullName>
    </submittedName>
</protein>
<dbReference type="Proteomes" id="UP000241346">
    <property type="component" value="Unassembled WGS sequence"/>
</dbReference>